<dbReference type="EMBL" id="JABRWJ010000005">
    <property type="protein sequence ID" value="NRF69093.1"/>
    <property type="molecule type" value="Genomic_DNA"/>
</dbReference>
<dbReference type="CDD" id="cd04818">
    <property type="entry name" value="PA_subtilisin_1"/>
    <property type="match status" value="1"/>
</dbReference>
<feature type="active site" description="Charge relay system" evidence="8">
    <location>
        <position position="540"/>
    </location>
</feature>
<dbReference type="Gene3D" id="2.60.40.1710">
    <property type="entry name" value="Subtilisin-like superfamily"/>
    <property type="match status" value="1"/>
</dbReference>
<dbReference type="InterPro" id="IPR023828">
    <property type="entry name" value="Peptidase_S8_Ser-AS"/>
</dbReference>
<dbReference type="InterPro" id="IPR022398">
    <property type="entry name" value="Peptidase_S8_His-AS"/>
</dbReference>
<dbReference type="InterPro" id="IPR036852">
    <property type="entry name" value="Peptidase_S8/S53_dom_sf"/>
</dbReference>
<dbReference type="InterPro" id="IPR003137">
    <property type="entry name" value="PA_domain"/>
</dbReference>
<accession>A0ABX2EKE3</accession>
<evidence type="ECO:0000256" key="10">
    <source>
        <dbReference type="SAM" id="MobiDB-lite"/>
    </source>
</evidence>
<evidence type="ECO:0000259" key="13">
    <source>
        <dbReference type="Pfam" id="PF02225"/>
    </source>
</evidence>
<dbReference type="SUPFAM" id="SSF52743">
    <property type="entry name" value="Subtilisin-like"/>
    <property type="match status" value="1"/>
</dbReference>
<dbReference type="InterPro" id="IPR046450">
    <property type="entry name" value="PA_dom_sf"/>
</dbReference>
<evidence type="ECO:0000256" key="1">
    <source>
        <dbReference type="ARBA" id="ARBA00011073"/>
    </source>
</evidence>
<dbReference type="Pfam" id="PF02225">
    <property type="entry name" value="PA"/>
    <property type="match status" value="1"/>
</dbReference>
<keyword evidence="16" id="KW-1185">Reference proteome</keyword>
<dbReference type="PROSITE" id="PS00137">
    <property type="entry name" value="SUBTILASE_HIS"/>
    <property type="match status" value="1"/>
</dbReference>
<feature type="domain" description="Peptidase S8/S53" evidence="12">
    <location>
        <begin position="150"/>
        <end position="587"/>
    </location>
</feature>
<organism evidence="15 16">
    <name type="scientific">Pseudaquabacterium terrae</name>
    <dbReference type="NCBI Taxonomy" id="2732868"/>
    <lineage>
        <taxon>Bacteria</taxon>
        <taxon>Pseudomonadati</taxon>
        <taxon>Pseudomonadota</taxon>
        <taxon>Betaproteobacteria</taxon>
        <taxon>Burkholderiales</taxon>
        <taxon>Sphaerotilaceae</taxon>
        <taxon>Pseudaquabacterium</taxon>
    </lineage>
</organism>
<evidence type="ECO:0000256" key="7">
    <source>
        <dbReference type="ARBA" id="ARBA00022825"/>
    </source>
</evidence>
<evidence type="ECO:0000256" key="2">
    <source>
        <dbReference type="ARBA" id="ARBA00022512"/>
    </source>
</evidence>
<evidence type="ECO:0000259" key="12">
    <source>
        <dbReference type="Pfam" id="PF00082"/>
    </source>
</evidence>
<evidence type="ECO:0000256" key="9">
    <source>
        <dbReference type="RuleBase" id="RU003355"/>
    </source>
</evidence>
<dbReference type="SUPFAM" id="SSF52025">
    <property type="entry name" value="PA domain"/>
    <property type="match status" value="1"/>
</dbReference>
<sequence>MPVTKVTLTRTALAVLAALTTAPVIAQSVPADAAENSRLWFVELAGKPVADGNTQTAVRAEQAKFRAAASAAGVQYVERRSFDTLFNGFSIEVSAAQRLKLAGVAGVRAMYPVEMIQAPQPIREESAPDLVAALNLTGAATAQNVLGLTGAGVRVGIIDSGIDVDHPAFGGTGTRGTTPFPNARIYAGQDFVGDAFDGSNAPVPDGDPRDCAATGTSPSGASASGGHGTHVAGIVGANGGGIKGVAPQAQLAAYRVFGCFGSTTADIMISAMERALLDGVNVINMSIGSRAQWPQYPTAQAASRLAKKGIVMANSIGNNGPGGSAPDALFAAGAPGLGEHVIGVASFDNAQRAFTVAGTPYGYNQATGSPTAPASGSFPMSRTGDPTVTNDGCNPLPAGSLAGTIALIRRGTCGFYFKAFNAQNAGALGVVLYNNAAGAVNPTVAPPTGADPPITIPVVAITAAQGATLNGLIAGGPTSLTWTGDYVGFPFGTGGLISGFSSFGLGADLSFKPDIGAPGGGIVSTYPLEFGGSATLSGTSMSSPHVAGAAALILQAVPNAALGQSGPVVGRNPPPAINMITRMMNTAKPKNWSGNASLGFLDHAFRQGAGMVDIVAAVQTQQFVVPNKISTGESQAGATVHKLTIRNDAATPVTYTMGHTAGVAAGPNIPSGATWALSGVFDAPAAVSFSSASVLVPAKGTATVNVTVTANAALPDRSLHGGYITLTPQGAGMPLQVPYGGLKGDYQTTEILRAGPNNFPWLATLSGGFFNNCAPSGGCSFTMAGGNVPWVLFQLAHQAQRLTVEVFDSTGTLSRGFISDDSFLGRNTTPGGFFSFSWDGTTTQGVQPNGTYRLRLTALKPLGNPANPAHLDVRTLPPVTLARP</sequence>
<dbReference type="InterPro" id="IPR000209">
    <property type="entry name" value="Peptidase_S8/S53_dom"/>
</dbReference>
<feature type="compositionally biased region" description="Low complexity" evidence="10">
    <location>
        <begin position="212"/>
        <end position="222"/>
    </location>
</feature>
<dbReference type="InterPro" id="IPR023827">
    <property type="entry name" value="Peptidase_S8_Asp-AS"/>
</dbReference>
<keyword evidence="6 8" id="KW-0378">Hydrolase</keyword>
<dbReference type="PANTHER" id="PTHR43806">
    <property type="entry name" value="PEPTIDASE S8"/>
    <property type="match status" value="1"/>
</dbReference>
<keyword evidence="3" id="KW-0964">Secreted</keyword>
<keyword evidence="7 8" id="KW-0720">Serine protease</keyword>
<comment type="caution">
    <text evidence="15">The sequence shown here is derived from an EMBL/GenBank/DDBJ whole genome shotgun (WGS) entry which is preliminary data.</text>
</comment>
<dbReference type="PROSITE" id="PS00138">
    <property type="entry name" value="SUBTILASE_SER"/>
    <property type="match status" value="1"/>
</dbReference>
<evidence type="ECO:0000256" key="3">
    <source>
        <dbReference type="ARBA" id="ARBA00022525"/>
    </source>
</evidence>
<name>A0ABX2EKE3_9BURK</name>
<dbReference type="RefSeq" id="WP_173125399.1">
    <property type="nucleotide sequence ID" value="NZ_JABRWJ010000005.1"/>
</dbReference>
<feature type="active site" description="Charge relay system" evidence="8">
    <location>
        <position position="159"/>
    </location>
</feature>
<evidence type="ECO:0000256" key="8">
    <source>
        <dbReference type="PROSITE-ProRule" id="PRU01240"/>
    </source>
</evidence>
<dbReference type="Gene3D" id="3.50.30.30">
    <property type="match status" value="1"/>
</dbReference>
<dbReference type="InterPro" id="IPR050131">
    <property type="entry name" value="Peptidase_S8_subtilisin-like"/>
</dbReference>
<feature type="domain" description="PA" evidence="13">
    <location>
        <begin position="388"/>
        <end position="469"/>
    </location>
</feature>
<dbReference type="PROSITE" id="PS00136">
    <property type="entry name" value="SUBTILASE_ASP"/>
    <property type="match status" value="1"/>
</dbReference>
<reference evidence="15 16" key="1">
    <citation type="submission" date="2020-05" db="EMBL/GenBank/DDBJ databases">
        <title>Aquincola sp. isolate from soil.</title>
        <authorList>
            <person name="Han J."/>
            <person name="Kim D.-U."/>
        </authorList>
    </citation>
    <scope>NUCLEOTIDE SEQUENCE [LARGE SCALE GENOMIC DNA]</scope>
    <source>
        <strain evidence="15 16">S2</strain>
    </source>
</reference>
<evidence type="ECO:0000256" key="5">
    <source>
        <dbReference type="ARBA" id="ARBA00022729"/>
    </source>
</evidence>
<comment type="similarity">
    <text evidence="1 8 9">Belongs to the peptidase S8 family.</text>
</comment>
<dbReference type="PRINTS" id="PR00723">
    <property type="entry name" value="SUBTILISIN"/>
</dbReference>
<dbReference type="PROSITE" id="PS51892">
    <property type="entry name" value="SUBTILASE"/>
    <property type="match status" value="1"/>
</dbReference>
<evidence type="ECO:0000313" key="16">
    <source>
        <dbReference type="Proteomes" id="UP000737171"/>
    </source>
</evidence>
<evidence type="ECO:0000256" key="4">
    <source>
        <dbReference type="ARBA" id="ARBA00022670"/>
    </source>
</evidence>
<evidence type="ECO:0000259" key="14">
    <source>
        <dbReference type="Pfam" id="PF06280"/>
    </source>
</evidence>
<dbReference type="Proteomes" id="UP000737171">
    <property type="component" value="Unassembled WGS sequence"/>
</dbReference>
<protein>
    <submittedName>
        <fullName evidence="15">S8 family serine peptidase</fullName>
    </submittedName>
</protein>
<evidence type="ECO:0000313" key="15">
    <source>
        <dbReference type="EMBL" id="NRF69093.1"/>
    </source>
</evidence>
<keyword evidence="4 8" id="KW-0645">Protease</keyword>
<feature type="domain" description="C5a peptidase/Subtilisin-like protease SBT2-like Fn3-like" evidence="14">
    <location>
        <begin position="639"/>
        <end position="739"/>
    </location>
</feature>
<evidence type="ECO:0000256" key="11">
    <source>
        <dbReference type="SAM" id="SignalP"/>
    </source>
</evidence>
<feature type="chain" id="PRO_5045303392" evidence="11">
    <location>
        <begin position="27"/>
        <end position="884"/>
    </location>
</feature>
<evidence type="ECO:0000256" key="6">
    <source>
        <dbReference type="ARBA" id="ARBA00022801"/>
    </source>
</evidence>
<dbReference type="Pfam" id="PF00082">
    <property type="entry name" value="Peptidase_S8"/>
    <property type="match status" value="1"/>
</dbReference>
<proteinExistence type="inferred from homology"/>
<dbReference type="InterPro" id="IPR015500">
    <property type="entry name" value="Peptidase_S8_subtilisin-rel"/>
</dbReference>
<feature type="signal peptide" evidence="11">
    <location>
        <begin position="1"/>
        <end position="26"/>
    </location>
</feature>
<dbReference type="InterPro" id="IPR010435">
    <property type="entry name" value="C5a/SBT2-like_Fn3"/>
</dbReference>
<gene>
    <name evidence="15" type="ORF">HLB44_19030</name>
</gene>
<feature type="region of interest" description="Disordered" evidence="10">
    <location>
        <begin position="197"/>
        <end position="226"/>
    </location>
</feature>
<dbReference type="Gene3D" id="2.60.40.4070">
    <property type="match status" value="1"/>
</dbReference>
<keyword evidence="5 11" id="KW-0732">Signal</keyword>
<dbReference type="PANTHER" id="PTHR43806:SF66">
    <property type="entry name" value="SERIN ENDOPEPTIDASE"/>
    <property type="match status" value="1"/>
</dbReference>
<feature type="active site" description="Charge relay system" evidence="8">
    <location>
        <position position="227"/>
    </location>
</feature>
<dbReference type="Gene3D" id="3.40.50.200">
    <property type="entry name" value="Peptidase S8/S53 domain"/>
    <property type="match status" value="1"/>
</dbReference>
<keyword evidence="2" id="KW-0134">Cell wall</keyword>
<dbReference type="Pfam" id="PF06280">
    <property type="entry name" value="fn3_5"/>
    <property type="match status" value="1"/>
</dbReference>